<name>A0A5C6D3W2_9BACT</name>
<accession>A0A5C6D3W2</accession>
<gene>
    <name evidence="1" type="ORF">Pla144_03070</name>
</gene>
<dbReference type="Proteomes" id="UP000318437">
    <property type="component" value="Unassembled WGS sequence"/>
</dbReference>
<dbReference type="AlphaFoldDB" id="A0A5C6D3W2"/>
<reference evidence="1 2" key="1">
    <citation type="submission" date="2019-02" db="EMBL/GenBank/DDBJ databases">
        <title>Deep-cultivation of Planctomycetes and their phenomic and genomic characterization uncovers novel biology.</title>
        <authorList>
            <person name="Wiegand S."/>
            <person name="Jogler M."/>
            <person name="Boedeker C."/>
            <person name="Pinto D."/>
            <person name="Vollmers J."/>
            <person name="Rivas-Marin E."/>
            <person name="Kohn T."/>
            <person name="Peeters S.H."/>
            <person name="Heuer A."/>
            <person name="Rast P."/>
            <person name="Oberbeckmann S."/>
            <person name="Bunk B."/>
            <person name="Jeske O."/>
            <person name="Meyerdierks A."/>
            <person name="Storesund J.E."/>
            <person name="Kallscheuer N."/>
            <person name="Luecker S."/>
            <person name="Lage O.M."/>
            <person name="Pohl T."/>
            <person name="Merkel B.J."/>
            <person name="Hornburger P."/>
            <person name="Mueller R.-W."/>
            <person name="Bruemmer F."/>
            <person name="Labrenz M."/>
            <person name="Spormann A.M."/>
            <person name="Op Den Camp H."/>
            <person name="Overmann J."/>
            <person name="Amann R."/>
            <person name="Jetten M.S.M."/>
            <person name="Mascher T."/>
            <person name="Medema M.H."/>
            <person name="Devos D.P."/>
            <person name="Kaster A.-K."/>
            <person name="Ovreas L."/>
            <person name="Rohde M."/>
            <person name="Galperin M.Y."/>
            <person name="Jogler C."/>
        </authorList>
    </citation>
    <scope>NUCLEOTIDE SEQUENCE [LARGE SCALE GENOMIC DNA]</scope>
    <source>
        <strain evidence="1 2">Pla144</strain>
    </source>
</reference>
<keyword evidence="2" id="KW-1185">Reference proteome</keyword>
<protein>
    <submittedName>
        <fullName evidence="1">Uncharacterized protein</fullName>
    </submittedName>
</protein>
<sequence length="55" mass="6201">MNVVSINANEIIVKKTVKELIDSVTNSQLSRNDLLHYAQLNQFLIDRVNTSSAKN</sequence>
<proteinExistence type="predicted"/>
<organism evidence="1 2">
    <name type="scientific">Bythopirellula polymerisocia</name>
    <dbReference type="NCBI Taxonomy" id="2528003"/>
    <lineage>
        <taxon>Bacteria</taxon>
        <taxon>Pseudomonadati</taxon>
        <taxon>Planctomycetota</taxon>
        <taxon>Planctomycetia</taxon>
        <taxon>Pirellulales</taxon>
        <taxon>Lacipirellulaceae</taxon>
        <taxon>Bythopirellula</taxon>
    </lineage>
</organism>
<evidence type="ECO:0000313" key="1">
    <source>
        <dbReference type="EMBL" id="TWU29529.1"/>
    </source>
</evidence>
<dbReference type="EMBL" id="SJPS01000001">
    <property type="protein sequence ID" value="TWU29529.1"/>
    <property type="molecule type" value="Genomic_DNA"/>
</dbReference>
<comment type="caution">
    <text evidence="1">The sequence shown here is derived from an EMBL/GenBank/DDBJ whole genome shotgun (WGS) entry which is preliminary data.</text>
</comment>
<evidence type="ECO:0000313" key="2">
    <source>
        <dbReference type="Proteomes" id="UP000318437"/>
    </source>
</evidence>